<dbReference type="Pfam" id="PF05036">
    <property type="entry name" value="SPOR"/>
    <property type="match status" value="1"/>
</dbReference>
<dbReference type="InterPro" id="IPR007730">
    <property type="entry name" value="SPOR-like_dom"/>
</dbReference>
<dbReference type="InterPro" id="IPR027417">
    <property type="entry name" value="P-loop_NTPase"/>
</dbReference>
<evidence type="ECO:0000313" key="5">
    <source>
        <dbReference type="Proteomes" id="UP000586305"/>
    </source>
</evidence>
<dbReference type="Proteomes" id="UP000586305">
    <property type="component" value="Unassembled WGS sequence"/>
</dbReference>
<feature type="transmembrane region" description="Helical" evidence="2">
    <location>
        <begin position="215"/>
        <end position="235"/>
    </location>
</feature>
<reference evidence="4 5" key="1">
    <citation type="submission" date="2020-04" db="EMBL/GenBank/DDBJ databases">
        <title>Pseudoalteromonas caenipelagi sp. nov., isolated from a tidal flat.</title>
        <authorList>
            <person name="Park S."/>
            <person name="Yoon J.-H."/>
        </authorList>
    </citation>
    <scope>NUCLEOTIDE SEQUENCE [LARGE SCALE GENOMIC DNA]</scope>
    <source>
        <strain evidence="4 5">JBTF-M23</strain>
    </source>
</reference>
<name>A0A849VH66_9GAMM</name>
<organism evidence="4 5">
    <name type="scientific">Pseudoalteromonas caenipelagi</name>
    <dbReference type="NCBI Taxonomy" id="2726988"/>
    <lineage>
        <taxon>Bacteria</taxon>
        <taxon>Pseudomonadati</taxon>
        <taxon>Pseudomonadota</taxon>
        <taxon>Gammaproteobacteria</taxon>
        <taxon>Alteromonadales</taxon>
        <taxon>Pseudoalteromonadaceae</taxon>
        <taxon>Pseudoalteromonas</taxon>
    </lineage>
</organism>
<proteinExistence type="predicted"/>
<dbReference type="AlphaFoldDB" id="A0A849VH66"/>
<dbReference type="EMBL" id="JABBPG010000004">
    <property type="protein sequence ID" value="NOU51061.1"/>
    <property type="molecule type" value="Genomic_DNA"/>
</dbReference>
<dbReference type="SUPFAM" id="SSF110997">
    <property type="entry name" value="Sporulation related repeat"/>
    <property type="match status" value="1"/>
</dbReference>
<dbReference type="GO" id="GO:0016887">
    <property type="term" value="F:ATP hydrolysis activity"/>
    <property type="evidence" value="ECO:0007669"/>
    <property type="project" value="InterPro"/>
</dbReference>
<keyword evidence="2" id="KW-0472">Membrane</keyword>
<dbReference type="SUPFAM" id="SSF52540">
    <property type="entry name" value="P-loop containing nucleoside triphosphate hydrolases"/>
    <property type="match status" value="1"/>
</dbReference>
<dbReference type="RefSeq" id="WP_171626138.1">
    <property type="nucleotide sequence ID" value="NZ_JABBPG010000004.1"/>
</dbReference>
<evidence type="ECO:0000313" key="4">
    <source>
        <dbReference type="EMBL" id="NOU51061.1"/>
    </source>
</evidence>
<evidence type="ECO:0000256" key="2">
    <source>
        <dbReference type="SAM" id="Phobius"/>
    </source>
</evidence>
<dbReference type="GO" id="GO:0042834">
    <property type="term" value="F:peptidoglycan binding"/>
    <property type="evidence" value="ECO:0007669"/>
    <property type="project" value="InterPro"/>
</dbReference>
<dbReference type="PROSITE" id="PS51724">
    <property type="entry name" value="SPOR"/>
    <property type="match status" value="1"/>
</dbReference>
<dbReference type="InterPro" id="IPR049945">
    <property type="entry name" value="AAA_22"/>
</dbReference>
<gene>
    <name evidence="4" type="ORF">HG263_11030</name>
</gene>
<keyword evidence="2" id="KW-1133">Transmembrane helix</keyword>
<feature type="compositionally biased region" description="Polar residues" evidence="1">
    <location>
        <begin position="286"/>
        <end position="305"/>
    </location>
</feature>
<dbReference type="Pfam" id="PF13401">
    <property type="entry name" value="AAA_22"/>
    <property type="match status" value="1"/>
</dbReference>
<feature type="domain" description="SPOR" evidence="3">
    <location>
        <begin position="394"/>
        <end position="472"/>
    </location>
</feature>
<keyword evidence="5" id="KW-1185">Reference proteome</keyword>
<dbReference type="Gene3D" id="3.30.70.1070">
    <property type="entry name" value="Sporulation related repeat"/>
    <property type="match status" value="1"/>
</dbReference>
<evidence type="ECO:0000259" key="3">
    <source>
        <dbReference type="PROSITE" id="PS51724"/>
    </source>
</evidence>
<feature type="compositionally biased region" description="Polar residues" evidence="1">
    <location>
        <begin position="355"/>
        <end position="382"/>
    </location>
</feature>
<feature type="region of interest" description="Disordered" evidence="1">
    <location>
        <begin position="352"/>
        <end position="382"/>
    </location>
</feature>
<dbReference type="CDD" id="cd00882">
    <property type="entry name" value="Ras_like_GTPase"/>
    <property type="match status" value="1"/>
</dbReference>
<accession>A0A849VH66</accession>
<keyword evidence="2" id="KW-0812">Transmembrane</keyword>
<sequence>MQSQILPSRSALVDRIALQFEYGQNLICLVGSSGLGKSYIAESFITGKYPEFNKAYIQLSATTKDSDLTTQLLQHSFRGPLIDQQLSLSKNFYNLYSQSPCGPCLWVLDGARHLSDEMIEQLQILAKKCPETLYILVTAQAPNMLRGALDIHIEPLSMAESRRLMEMFFKQLPPLEDPIFHTFLRGCAGNPAVLLEWQSEQQVDLRAAPKKTTKLSWHLVLFTVILAMLMTAFIYQKELIALLPEPEENTQLDTVITATQAANDGQKTDIPLTVNTADVSKPVTAENETQEPVVSETELPTSKQSSVVKQQDVAAIVSALASGSDVAEGAGTVETTAAPIVAEALAEQLVEGTEQRPQSVTVTQPKNVQSDQQGSKAPSAGNAQTLDDGIWLMAREDSEWAVQLLAVKDKAVAREFIEQHRLDNIKIYRANRSSQIWWIVILGPFSSLEQAQQAKSALSEQILSGQPFFKKVDKIKQEISLPTR</sequence>
<dbReference type="Gene3D" id="3.40.50.300">
    <property type="entry name" value="P-loop containing nucleotide triphosphate hydrolases"/>
    <property type="match status" value="1"/>
</dbReference>
<feature type="region of interest" description="Disordered" evidence="1">
    <location>
        <begin position="278"/>
        <end position="305"/>
    </location>
</feature>
<dbReference type="InterPro" id="IPR036680">
    <property type="entry name" value="SPOR-like_sf"/>
</dbReference>
<evidence type="ECO:0000256" key="1">
    <source>
        <dbReference type="SAM" id="MobiDB-lite"/>
    </source>
</evidence>
<protein>
    <submittedName>
        <fullName evidence="4">AAA family ATPase</fullName>
    </submittedName>
</protein>
<comment type="caution">
    <text evidence="4">The sequence shown here is derived from an EMBL/GenBank/DDBJ whole genome shotgun (WGS) entry which is preliminary data.</text>
</comment>